<evidence type="ECO:0000259" key="1">
    <source>
        <dbReference type="Pfam" id="PF08511"/>
    </source>
</evidence>
<accession>A0A0D0ARW2</accession>
<evidence type="ECO:0000313" key="3">
    <source>
        <dbReference type="Proteomes" id="UP000054485"/>
    </source>
</evidence>
<feature type="domain" description="COQ9 C-terminal" evidence="1">
    <location>
        <begin position="126"/>
        <end position="187"/>
    </location>
</feature>
<reference evidence="3" key="2">
    <citation type="submission" date="2015-01" db="EMBL/GenBank/DDBJ databases">
        <title>Evolutionary Origins and Diversification of the Mycorrhizal Mutualists.</title>
        <authorList>
            <consortium name="DOE Joint Genome Institute"/>
            <consortium name="Mycorrhizal Genomics Consortium"/>
            <person name="Kohler A."/>
            <person name="Kuo A."/>
            <person name="Nagy L.G."/>
            <person name="Floudas D."/>
            <person name="Copeland A."/>
            <person name="Barry K.W."/>
            <person name="Cichocki N."/>
            <person name="Veneault-Fourrey C."/>
            <person name="LaButti K."/>
            <person name="Lindquist E.A."/>
            <person name="Lipzen A."/>
            <person name="Lundell T."/>
            <person name="Morin E."/>
            <person name="Murat C."/>
            <person name="Riley R."/>
            <person name="Ohm R."/>
            <person name="Sun H."/>
            <person name="Tunlid A."/>
            <person name="Henrissat B."/>
            <person name="Grigoriev I.V."/>
            <person name="Hibbett D.S."/>
            <person name="Martin F."/>
        </authorList>
    </citation>
    <scope>NUCLEOTIDE SEQUENCE [LARGE SCALE GENOMIC DNA]</scope>
    <source>
        <strain evidence="3">UH-Slu-Lm8-n1</strain>
    </source>
</reference>
<sequence length="217" mass="23614">MTTTSAKLLKLALPLIRTHGFTRDALSLSVLSLPTPLAHPLPDASVTALFGPGDDARRTLVHAWLDDAKRRMKEEAAENMGIGDVLKARLRSNEPVLEHLPEAFALLASSSPLPLPLLPVDPTPIIKHAAQVSNQACWIVHSDARESSWYTRRASISAIYLAAELHQLTSPKTAPAFLDSLLENAEQAGKALDETTLFANYVWKSWRGIVKSSGVLV</sequence>
<dbReference type="AlphaFoldDB" id="A0A0D0ARW2"/>
<proteinExistence type="predicted"/>
<name>A0A0D0ARW2_9AGAM</name>
<dbReference type="Pfam" id="PF08511">
    <property type="entry name" value="COQ9"/>
    <property type="match status" value="1"/>
</dbReference>
<keyword evidence="3" id="KW-1185">Reference proteome</keyword>
<dbReference type="STRING" id="930992.A0A0D0ARW2"/>
<gene>
    <name evidence="2" type="ORF">CY34DRAFT_812716</name>
</gene>
<dbReference type="EMBL" id="KN835711">
    <property type="protein sequence ID" value="KIK34728.1"/>
    <property type="molecule type" value="Genomic_DNA"/>
</dbReference>
<dbReference type="InterPro" id="IPR013718">
    <property type="entry name" value="COQ9_C"/>
</dbReference>
<evidence type="ECO:0000313" key="2">
    <source>
        <dbReference type="EMBL" id="KIK34728.1"/>
    </source>
</evidence>
<organism evidence="2 3">
    <name type="scientific">Suillus luteus UH-Slu-Lm8-n1</name>
    <dbReference type="NCBI Taxonomy" id="930992"/>
    <lineage>
        <taxon>Eukaryota</taxon>
        <taxon>Fungi</taxon>
        <taxon>Dikarya</taxon>
        <taxon>Basidiomycota</taxon>
        <taxon>Agaricomycotina</taxon>
        <taxon>Agaricomycetes</taxon>
        <taxon>Agaricomycetidae</taxon>
        <taxon>Boletales</taxon>
        <taxon>Suillineae</taxon>
        <taxon>Suillaceae</taxon>
        <taxon>Suillus</taxon>
    </lineage>
</organism>
<dbReference type="HOGENOM" id="CLU_086708_0_0_1"/>
<dbReference type="OrthoDB" id="619536at2759"/>
<protein>
    <recommendedName>
        <fullName evidence="1">COQ9 C-terminal domain-containing protein</fullName>
    </recommendedName>
</protein>
<reference evidence="2 3" key="1">
    <citation type="submission" date="2014-04" db="EMBL/GenBank/DDBJ databases">
        <authorList>
            <consortium name="DOE Joint Genome Institute"/>
            <person name="Kuo A."/>
            <person name="Ruytinx J."/>
            <person name="Rineau F."/>
            <person name="Colpaert J."/>
            <person name="Kohler A."/>
            <person name="Nagy L.G."/>
            <person name="Floudas D."/>
            <person name="Copeland A."/>
            <person name="Barry K.W."/>
            <person name="Cichocki N."/>
            <person name="Veneault-Fourrey C."/>
            <person name="LaButti K."/>
            <person name="Lindquist E.A."/>
            <person name="Lipzen A."/>
            <person name="Lundell T."/>
            <person name="Morin E."/>
            <person name="Murat C."/>
            <person name="Sun H."/>
            <person name="Tunlid A."/>
            <person name="Henrissat B."/>
            <person name="Grigoriev I.V."/>
            <person name="Hibbett D.S."/>
            <person name="Martin F."/>
            <person name="Nordberg H.P."/>
            <person name="Cantor M.N."/>
            <person name="Hua S.X."/>
        </authorList>
    </citation>
    <scope>NUCLEOTIDE SEQUENCE [LARGE SCALE GENOMIC DNA]</scope>
    <source>
        <strain evidence="2 3">UH-Slu-Lm8-n1</strain>
    </source>
</reference>
<dbReference type="Proteomes" id="UP000054485">
    <property type="component" value="Unassembled WGS sequence"/>
</dbReference>
<dbReference type="InParanoid" id="A0A0D0ARW2"/>